<dbReference type="EMBL" id="JAWDJW010003654">
    <property type="protein sequence ID" value="KAK3076702.1"/>
    <property type="molecule type" value="Genomic_DNA"/>
</dbReference>
<name>A0ACC3DJF9_9PEZI</name>
<evidence type="ECO:0000313" key="2">
    <source>
        <dbReference type="Proteomes" id="UP001186974"/>
    </source>
</evidence>
<reference evidence="1" key="1">
    <citation type="submission" date="2024-09" db="EMBL/GenBank/DDBJ databases">
        <title>Black Yeasts Isolated from many extreme environments.</title>
        <authorList>
            <person name="Coleine C."/>
            <person name="Stajich J.E."/>
            <person name="Selbmann L."/>
        </authorList>
    </citation>
    <scope>NUCLEOTIDE SEQUENCE</scope>
    <source>
        <strain evidence="1">CCFEE 5737</strain>
    </source>
</reference>
<evidence type="ECO:0000313" key="1">
    <source>
        <dbReference type="EMBL" id="KAK3076702.1"/>
    </source>
</evidence>
<proteinExistence type="predicted"/>
<organism evidence="1 2">
    <name type="scientific">Coniosporium uncinatum</name>
    <dbReference type="NCBI Taxonomy" id="93489"/>
    <lineage>
        <taxon>Eukaryota</taxon>
        <taxon>Fungi</taxon>
        <taxon>Dikarya</taxon>
        <taxon>Ascomycota</taxon>
        <taxon>Pezizomycotina</taxon>
        <taxon>Dothideomycetes</taxon>
        <taxon>Dothideomycetes incertae sedis</taxon>
        <taxon>Coniosporium</taxon>
    </lineage>
</organism>
<accession>A0ACC3DJF9</accession>
<feature type="non-terminal residue" evidence="1">
    <location>
        <position position="1"/>
    </location>
</feature>
<gene>
    <name evidence="1" type="ORF">LTS18_012291</name>
</gene>
<keyword evidence="2" id="KW-1185">Reference proteome</keyword>
<protein>
    <submittedName>
        <fullName evidence="1">Uncharacterized protein</fullName>
    </submittedName>
</protein>
<comment type="caution">
    <text evidence="1">The sequence shown here is derived from an EMBL/GenBank/DDBJ whole genome shotgun (WGS) entry which is preliminary data.</text>
</comment>
<dbReference type="Proteomes" id="UP001186974">
    <property type="component" value="Unassembled WGS sequence"/>
</dbReference>
<sequence>NATLAKDVRPWIDAALPSKTPYTLKLILTPLPNRSLEEGDEEKSLEELDLMPSATLVLVPIGNFSTAYSDNAGPLAQMRNSMLAFYAFVMGYVTSLVDYVQRLLVGTGQTAGPASSEQASASASAQKESEHGSPTGSKVDKGQAGIKVRTLADQRRDDPATFYNGNSINFEPNRKNDQGDEDSKRK</sequence>